<evidence type="ECO:0000313" key="2">
    <source>
        <dbReference type="EMBL" id="KJH41320.1"/>
    </source>
</evidence>
<accession>A0A0D8X9Q5</accession>
<proteinExistence type="predicted"/>
<evidence type="ECO:0000313" key="3">
    <source>
        <dbReference type="Proteomes" id="UP000053766"/>
    </source>
</evidence>
<gene>
    <name evidence="2" type="ORF">DICVIV_12709</name>
</gene>
<organism evidence="2 3">
    <name type="scientific">Dictyocaulus viviparus</name>
    <name type="common">Bovine lungworm</name>
    <dbReference type="NCBI Taxonomy" id="29172"/>
    <lineage>
        <taxon>Eukaryota</taxon>
        <taxon>Metazoa</taxon>
        <taxon>Ecdysozoa</taxon>
        <taxon>Nematoda</taxon>
        <taxon>Chromadorea</taxon>
        <taxon>Rhabditida</taxon>
        <taxon>Rhabditina</taxon>
        <taxon>Rhabditomorpha</taxon>
        <taxon>Strongyloidea</taxon>
        <taxon>Metastrongylidae</taxon>
        <taxon>Dictyocaulus</taxon>
    </lineage>
</organism>
<protein>
    <submittedName>
        <fullName evidence="2">Uncharacterized protein</fullName>
    </submittedName>
</protein>
<sequence length="118" mass="12903">MNVSYQHFVPGAPPRYTPESPYTVQTSPALVEANSLPIKTSCPTIITSLKADSLIPSTSLEKNGLSVPFMNMEKAPEYTETPGPSESTFPVVSLERTESRMDEVDLSESKSNQPNLLK</sequence>
<reference evidence="2 3" key="1">
    <citation type="submission" date="2013-11" db="EMBL/GenBank/DDBJ databases">
        <title>Draft genome of the bovine lungworm Dictyocaulus viviparus.</title>
        <authorList>
            <person name="Mitreva M."/>
        </authorList>
    </citation>
    <scope>NUCLEOTIDE SEQUENCE [LARGE SCALE GENOMIC DNA]</scope>
    <source>
        <strain evidence="2 3">HannoverDv2000</strain>
    </source>
</reference>
<feature type="region of interest" description="Disordered" evidence="1">
    <location>
        <begin position="73"/>
        <end position="118"/>
    </location>
</feature>
<reference evidence="3" key="2">
    <citation type="journal article" date="2016" name="Sci. Rep.">
        <title>Dictyocaulus viviparus genome, variome and transcriptome elucidate lungworm biology and support future intervention.</title>
        <authorList>
            <person name="McNulty S.N."/>
            <person name="Strube C."/>
            <person name="Rosa B.A."/>
            <person name="Martin J.C."/>
            <person name="Tyagi R."/>
            <person name="Choi Y.J."/>
            <person name="Wang Q."/>
            <person name="Hallsworth Pepin K."/>
            <person name="Zhang X."/>
            <person name="Ozersky P."/>
            <person name="Wilson R.K."/>
            <person name="Sternberg P.W."/>
            <person name="Gasser R.B."/>
            <person name="Mitreva M."/>
        </authorList>
    </citation>
    <scope>NUCLEOTIDE SEQUENCE [LARGE SCALE GENOMIC DNA]</scope>
    <source>
        <strain evidence="3">HannoverDv2000</strain>
    </source>
</reference>
<keyword evidence="3" id="KW-1185">Reference proteome</keyword>
<dbReference type="AlphaFoldDB" id="A0A0D8X9Q5"/>
<dbReference type="EMBL" id="KN716851">
    <property type="protein sequence ID" value="KJH41320.1"/>
    <property type="molecule type" value="Genomic_DNA"/>
</dbReference>
<dbReference type="Proteomes" id="UP000053766">
    <property type="component" value="Unassembled WGS sequence"/>
</dbReference>
<feature type="compositionally biased region" description="Polar residues" evidence="1">
    <location>
        <begin position="109"/>
        <end position="118"/>
    </location>
</feature>
<name>A0A0D8X9Q5_DICVI</name>
<dbReference type="OrthoDB" id="5843843at2759"/>
<evidence type="ECO:0000256" key="1">
    <source>
        <dbReference type="SAM" id="MobiDB-lite"/>
    </source>
</evidence>